<dbReference type="Proteomes" id="UP000639338">
    <property type="component" value="Unassembled WGS sequence"/>
</dbReference>
<accession>A0A834XQY1</accession>
<dbReference type="OrthoDB" id="6492012at2759"/>
<feature type="region of interest" description="Disordered" evidence="1">
    <location>
        <begin position="779"/>
        <end position="848"/>
    </location>
</feature>
<feature type="region of interest" description="Disordered" evidence="1">
    <location>
        <begin position="231"/>
        <end position="422"/>
    </location>
</feature>
<keyword evidence="3" id="KW-1185">Reference proteome</keyword>
<evidence type="ECO:0000256" key="1">
    <source>
        <dbReference type="SAM" id="MobiDB-lite"/>
    </source>
</evidence>
<feature type="compositionally biased region" description="Low complexity" evidence="1">
    <location>
        <begin position="287"/>
        <end position="297"/>
    </location>
</feature>
<dbReference type="AlphaFoldDB" id="A0A834XQY1"/>
<protein>
    <submittedName>
        <fullName evidence="2">Uncharacterized protein</fullName>
    </submittedName>
</protein>
<feature type="compositionally biased region" description="Acidic residues" evidence="1">
    <location>
        <begin position="331"/>
        <end position="342"/>
    </location>
</feature>
<reference evidence="2 3" key="1">
    <citation type="submission" date="2020-08" db="EMBL/GenBank/DDBJ databases">
        <title>Aphidius gifuensis genome sequencing and assembly.</title>
        <authorList>
            <person name="Du Z."/>
        </authorList>
    </citation>
    <scope>NUCLEOTIDE SEQUENCE [LARGE SCALE GENOMIC DNA]</scope>
    <source>
        <strain evidence="2">YNYX2018</strain>
        <tissue evidence="2">Adults</tissue>
    </source>
</reference>
<feature type="compositionally biased region" description="Acidic residues" evidence="1">
    <location>
        <begin position="42"/>
        <end position="55"/>
    </location>
</feature>
<name>A0A834XQY1_APHGI</name>
<feature type="region of interest" description="Disordered" evidence="1">
    <location>
        <begin position="25"/>
        <end position="200"/>
    </location>
</feature>
<feature type="compositionally biased region" description="Low complexity" evidence="1">
    <location>
        <begin position="72"/>
        <end position="90"/>
    </location>
</feature>
<feature type="compositionally biased region" description="Low complexity" evidence="1">
    <location>
        <begin position="379"/>
        <end position="412"/>
    </location>
</feature>
<evidence type="ECO:0000313" key="2">
    <source>
        <dbReference type="EMBL" id="KAF7990052.1"/>
    </source>
</evidence>
<organism evidence="2 3">
    <name type="scientific">Aphidius gifuensis</name>
    <name type="common">Parasitoid wasp</name>
    <dbReference type="NCBI Taxonomy" id="684658"/>
    <lineage>
        <taxon>Eukaryota</taxon>
        <taxon>Metazoa</taxon>
        <taxon>Ecdysozoa</taxon>
        <taxon>Arthropoda</taxon>
        <taxon>Hexapoda</taxon>
        <taxon>Insecta</taxon>
        <taxon>Pterygota</taxon>
        <taxon>Neoptera</taxon>
        <taxon>Endopterygota</taxon>
        <taxon>Hymenoptera</taxon>
        <taxon>Apocrita</taxon>
        <taxon>Ichneumonoidea</taxon>
        <taxon>Braconidae</taxon>
        <taxon>Aphidiinae</taxon>
        <taxon>Aphidius</taxon>
    </lineage>
</organism>
<feature type="compositionally biased region" description="Basic and acidic residues" evidence="1">
    <location>
        <begin position="413"/>
        <end position="422"/>
    </location>
</feature>
<dbReference type="EMBL" id="JACMRX010000005">
    <property type="protein sequence ID" value="KAF7990052.1"/>
    <property type="molecule type" value="Genomic_DNA"/>
</dbReference>
<feature type="compositionally biased region" description="Low complexity" evidence="1">
    <location>
        <begin position="306"/>
        <end position="330"/>
    </location>
</feature>
<feature type="compositionally biased region" description="Basic residues" evidence="1">
    <location>
        <begin position="806"/>
        <end position="819"/>
    </location>
</feature>
<feature type="compositionally biased region" description="Low complexity" evidence="1">
    <location>
        <begin position="156"/>
        <end position="173"/>
    </location>
</feature>
<feature type="compositionally biased region" description="Low complexity" evidence="1">
    <location>
        <begin position="232"/>
        <end position="246"/>
    </location>
</feature>
<comment type="caution">
    <text evidence="2">The sequence shown here is derived from an EMBL/GenBank/DDBJ whole genome shotgun (WGS) entry which is preliminary data.</text>
</comment>
<gene>
    <name evidence="2" type="ORF">HCN44_008726</name>
</gene>
<feature type="compositionally biased region" description="Basic and acidic residues" evidence="1">
    <location>
        <begin position="791"/>
        <end position="805"/>
    </location>
</feature>
<evidence type="ECO:0000313" key="3">
    <source>
        <dbReference type="Proteomes" id="UP000639338"/>
    </source>
</evidence>
<sequence>MSDSDDDEDSGEDFMPEKIIKIPYSKIKSKHSMTDVDNNFLTDDDNGNDDDDNCLSDDSNIRVPQGRCIPRPLSSDSSQSSSSMILPISQDENEQVNELVDLTDNCQSPPRSPVERSALPLIQAGNLTPQSTTDSWKKDMFSDDDHEDLVATINLPSTSSSSNTNTPAVNSPSKSVTDVDDTVLTDDDDDDEYSCVSDHSSIPPLHRRKILRPISPSDSEISCLTDMLAKCTSPSSSNTNTPVNSPCESVTDVDDTVLTDDDDDDEDNCESDHSSIPPLQRRAILKPISPSESEISSLTDMLAKCTSPSSSNTNTPVNSPCKSVTGVDDTVLTDDDDDDEDSSGSNDTAIPLHRRTISRPIRPSKSEICNLTDSMAKCTSPSPSTSNTNTPVNSSNNSYSNSTTTNVSSQTTHENDHDDGKDKFIPYKIKPTPWSPSNINFIGYNELTATRSSSFIESKPFNNSQSQSSDQQSSIDIQKKNINTCSNQKRLCKACGRKGHGTKFSQRCIKNVDNIPLAKRLEKTKLTQANKIDKIKNSKSKEAKALRQFNYQKKKRVGKLKSGQQKFSTIKSIKMSLNRIIKNQEVKKIIIDDIKVLSKLFKEFSYFVSFCFNHEQNEAINDIEKLTNKKEFHLNKYLNKLTYFRTKKRKKEEDFIDKLFKEYQIIRNEVGMPIEGYCGDLRTNLISMNLINFETNFMNNIIVNCRVRIGNKDKEERYLLTSKALLHKSGHYTRQFVIKKLIKNVEKEKKQVYDQFVEIKKQEFENIVGEIEAEYIKKRKTKKERKQLKQQKIENNTKHDDDGKTRNWKKCKQLLKNKKNNNVVPSESAEPAPSIEPLEPTTQQHYPI</sequence>
<feature type="compositionally biased region" description="Basic residues" evidence="1">
    <location>
        <begin position="779"/>
        <end position="789"/>
    </location>
</feature>
<feature type="compositionally biased region" description="Polar residues" evidence="1">
    <location>
        <begin position="125"/>
        <end position="134"/>
    </location>
</feature>
<proteinExistence type="predicted"/>
<feature type="compositionally biased region" description="Acidic residues" evidence="1">
    <location>
        <begin position="178"/>
        <end position="193"/>
    </location>
</feature>
<feature type="compositionally biased region" description="Acidic residues" evidence="1">
    <location>
        <begin position="251"/>
        <end position="269"/>
    </location>
</feature>